<reference evidence="2 3" key="1">
    <citation type="journal article" date="2019" name="Syst. Appl. Microbiol.">
        <title>Microvirga tunisiensis sp. nov., a root nodule symbiotic bacterium isolated from Lupinus micranthus and L. luteus grown in Northern Tunisia.</title>
        <authorList>
            <person name="Msaddak A."/>
            <person name="Rejili M."/>
            <person name="Duran D."/>
            <person name="Mars M."/>
            <person name="Palacios J.M."/>
            <person name="Ruiz-Argueso T."/>
            <person name="Rey L."/>
            <person name="Imperial J."/>
        </authorList>
    </citation>
    <scope>NUCLEOTIDE SEQUENCE [LARGE SCALE GENOMIC DNA]</scope>
    <source>
        <strain evidence="2 3">Lmie10</strain>
    </source>
</reference>
<dbReference type="AlphaFoldDB" id="A0A5N7MWC9"/>
<protein>
    <submittedName>
        <fullName evidence="2">Uncharacterized protein</fullName>
    </submittedName>
</protein>
<dbReference type="EMBL" id="VOSK01000139">
    <property type="protein sequence ID" value="MPR28356.1"/>
    <property type="molecule type" value="Genomic_DNA"/>
</dbReference>
<keyword evidence="3" id="KW-1185">Reference proteome</keyword>
<name>A0A5N7MWC9_9HYPH</name>
<dbReference type="RefSeq" id="WP_152714649.1">
    <property type="nucleotide sequence ID" value="NZ_VOSJ01000139.1"/>
</dbReference>
<comment type="caution">
    <text evidence="2">The sequence shown here is derived from an EMBL/GenBank/DDBJ whole genome shotgun (WGS) entry which is preliminary data.</text>
</comment>
<proteinExistence type="predicted"/>
<evidence type="ECO:0000313" key="3">
    <source>
        <dbReference type="Proteomes" id="UP000403266"/>
    </source>
</evidence>
<organism evidence="2 3">
    <name type="scientific">Microvirga tunisiensis</name>
    <dbReference type="NCBI Taxonomy" id="2108360"/>
    <lineage>
        <taxon>Bacteria</taxon>
        <taxon>Pseudomonadati</taxon>
        <taxon>Pseudomonadota</taxon>
        <taxon>Alphaproteobacteria</taxon>
        <taxon>Hyphomicrobiales</taxon>
        <taxon>Methylobacteriaceae</taxon>
        <taxon>Microvirga</taxon>
    </lineage>
</organism>
<evidence type="ECO:0000313" key="2">
    <source>
        <dbReference type="EMBL" id="MPR28356.1"/>
    </source>
</evidence>
<feature type="compositionally biased region" description="Basic and acidic residues" evidence="1">
    <location>
        <begin position="153"/>
        <end position="171"/>
    </location>
</feature>
<sequence length="195" mass="21566">MSVIDTWRMRCPHCRKDSKIEIVAKVSVRLTADGTDSDEVSDGSHEWDDDSQADCRDCGFSGLVKDFRMTGLDLVDHVAEGSWILESQVRVLSEEPTDRQHLRIVDGNGTTVALALLNPDAEDSHFNARIVAASAGILEDVVDLKQFVTDTSMKMDDPHRDGSGRDARPPDGDDWNILYQKVLSVISAIEQRIAA</sequence>
<feature type="region of interest" description="Disordered" evidence="1">
    <location>
        <begin position="153"/>
        <end position="172"/>
    </location>
</feature>
<evidence type="ECO:0000256" key="1">
    <source>
        <dbReference type="SAM" id="MobiDB-lite"/>
    </source>
</evidence>
<dbReference type="Proteomes" id="UP000403266">
    <property type="component" value="Unassembled WGS sequence"/>
</dbReference>
<accession>A0A5N7MWC9</accession>
<gene>
    <name evidence="2" type="ORF">FS320_25195</name>
</gene>